<dbReference type="InterPro" id="IPR017868">
    <property type="entry name" value="Filamin/ABP280_repeat-like"/>
</dbReference>
<organism evidence="4 5">
    <name type="scientific">Tigriopus californicus</name>
    <name type="common">Marine copepod</name>
    <dbReference type="NCBI Taxonomy" id="6832"/>
    <lineage>
        <taxon>Eukaryota</taxon>
        <taxon>Metazoa</taxon>
        <taxon>Ecdysozoa</taxon>
        <taxon>Arthropoda</taxon>
        <taxon>Crustacea</taxon>
        <taxon>Multicrustacea</taxon>
        <taxon>Hexanauplia</taxon>
        <taxon>Copepoda</taxon>
        <taxon>Harpacticoida</taxon>
        <taxon>Harpacticidae</taxon>
        <taxon>Tigriopus</taxon>
    </lineage>
</organism>
<feature type="repeat" description="Filamin" evidence="3">
    <location>
        <begin position="886"/>
        <end position="982"/>
    </location>
</feature>
<dbReference type="AlphaFoldDB" id="A0A553NDT7"/>
<dbReference type="GO" id="GO:0030036">
    <property type="term" value="P:actin cytoskeleton organization"/>
    <property type="evidence" value="ECO:0007669"/>
    <property type="project" value="InterPro"/>
</dbReference>
<sequence>MIEVEYLPEEVGPHIIKISQDSIPVEGSPFTCNVYDVANILVAGLTKQCHMGRPCTFTVDASKAGEGTLELVVTTAKTSVRAEVQARSRGLYDVTFVPQELNPHFINITFNDEHIEQSPFECSILEQDYTSNANENGQLSVIRGRSAAIELSIDRAVRVVALLDPHGNESQFETAQGTHGKTRILLKPSYVGKYTLETQPSGQGRDKILINVFDPSKIQVMKTGPAFVGEGSDFIVDTSNAGRGALSVNVKAAGQDIKHSIKDVGSGRFEVTFFPYLPIPHKIDVKFNGVSVARSLLEIKVKDPYQGKTVTASGMGLFAAKVNDDTSFIIDTMGYKSNDFDILVTGPPDGVPPFEAIPLRCYQQKDGKLLAEFCTTTVGAHKIEVLLSGQHIRGSPFECQSFDPETVLILDVEGKEQHQLTGQPISFKLDRRRSGLSDLDVVVTSPVGDDLPIEIKGLHHEPGVDLVEFKPEMAGKYRFIIQYGGTEIPNSPLTFNVRDTDAPVDFRAFGQGLQKGQVNHPCYFEIEQFNDDSLPRVDILHPSSGQPLKTNVEKTSPTSMRITYVPDAIGSYLILVQHEGRAPLEYKANVCNPKRIQIIKGFDVRQAEFSPRLALQQEVLVLFHLNEAGVGKLEAELILPNHVKAKVDVHHVKERAEIRFLPQEYGEYALAVKFNGILLPFCPMRGLLDGGEASKGSGKVKLTGTGLVSAICQEDNFFMIDGSRAAQGTPDVKLTDATNLPLAVRLRKVDADVYEARYSPSTPGDYMLSIKWAGHLIKGCPLNITASPGSASEQPASKVFCSGEGLRGGTLGKDIRSFIDTRKAGPGELSLHCVGPRGKTAYCELNDHQDGTFTLNLKPQEAGRHQLAIKYGGNHVKGSPFTVRVSGSPDPDKVKVYGPGIDHGVLAMYQSRFICDTRGAGAGQLTVRIRGPKGAFRVEMQRESQKDRTILCKYEPTEPGDYRIEVKWSGENVPGSPFVVMIFDTQEELSRFLQRGYSPTGYSSDMYGTAPYSGSQNYGVVPWAGGQ</sequence>
<dbReference type="InterPro" id="IPR044801">
    <property type="entry name" value="Filamin"/>
</dbReference>
<evidence type="ECO:0000313" key="4">
    <source>
        <dbReference type="EMBL" id="TRY63575.1"/>
    </source>
</evidence>
<proteinExistence type="inferred from homology"/>
<dbReference type="Pfam" id="PF00630">
    <property type="entry name" value="Filamin"/>
    <property type="match status" value="8"/>
</dbReference>
<feature type="repeat" description="Filamin" evidence="3">
    <location>
        <begin position="599"/>
        <end position="688"/>
    </location>
</feature>
<dbReference type="PROSITE" id="PS50194">
    <property type="entry name" value="FILAMIN_REPEAT"/>
    <property type="match status" value="10"/>
</dbReference>
<dbReference type="PANTHER" id="PTHR38537">
    <property type="entry name" value="JITTERBUG, ISOFORM N"/>
    <property type="match status" value="1"/>
</dbReference>
<keyword evidence="5" id="KW-1185">Reference proteome</keyword>
<evidence type="ECO:0000313" key="5">
    <source>
        <dbReference type="Proteomes" id="UP000318571"/>
    </source>
</evidence>
<dbReference type="InterPro" id="IPR013783">
    <property type="entry name" value="Ig-like_fold"/>
</dbReference>
<keyword evidence="2" id="KW-0677">Repeat</keyword>
<dbReference type="InterPro" id="IPR001298">
    <property type="entry name" value="Filamin/ABP280_rpt"/>
</dbReference>
<evidence type="ECO:0000256" key="2">
    <source>
        <dbReference type="ARBA" id="ARBA00022737"/>
    </source>
</evidence>
<feature type="repeat" description="Filamin" evidence="3">
    <location>
        <begin position="791"/>
        <end position="885"/>
    </location>
</feature>
<feature type="repeat" description="Filamin" evidence="3">
    <location>
        <begin position="44"/>
        <end position="124"/>
    </location>
</feature>
<evidence type="ECO:0000256" key="3">
    <source>
        <dbReference type="PROSITE-ProRule" id="PRU00087"/>
    </source>
</evidence>
<dbReference type="OMA" id="WFEIDPR"/>
<feature type="repeat" description="Filamin" evidence="3">
    <location>
        <begin position="692"/>
        <end position="786"/>
    </location>
</feature>
<dbReference type="Gene3D" id="2.60.40.10">
    <property type="entry name" value="Immunoglobulins"/>
    <property type="match status" value="10"/>
</dbReference>
<reference evidence="4 5" key="1">
    <citation type="journal article" date="2018" name="Nat. Ecol. Evol.">
        <title>Genomic signatures of mitonuclear coevolution across populations of Tigriopus californicus.</title>
        <authorList>
            <person name="Barreto F.S."/>
            <person name="Watson E.T."/>
            <person name="Lima T.G."/>
            <person name="Willett C.S."/>
            <person name="Edmands S."/>
            <person name="Li W."/>
            <person name="Burton R.S."/>
        </authorList>
    </citation>
    <scope>NUCLEOTIDE SEQUENCE [LARGE SCALE GENOMIC DNA]</scope>
    <source>
        <strain evidence="4 5">San Diego</strain>
    </source>
</reference>
<accession>A0A553NDT7</accession>
<dbReference type="PANTHER" id="PTHR38537:SF13">
    <property type="entry name" value="JITTERBUG, ISOFORM N"/>
    <property type="match status" value="1"/>
</dbReference>
<comment type="caution">
    <text evidence="4">The sequence shown here is derived from an EMBL/GenBank/DDBJ whole genome shotgun (WGS) entry which is preliminary data.</text>
</comment>
<dbReference type="Proteomes" id="UP000318571">
    <property type="component" value="Chromosome 10"/>
</dbReference>
<dbReference type="GO" id="GO:0051015">
    <property type="term" value="F:actin filament binding"/>
    <property type="evidence" value="ECO:0007669"/>
    <property type="project" value="InterPro"/>
</dbReference>
<dbReference type="InterPro" id="IPR014756">
    <property type="entry name" value="Ig_E-set"/>
</dbReference>
<dbReference type="EMBL" id="VCGU01000458">
    <property type="protein sequence ID" value="TRY63575.1"/>
    <property type="molecule type" value="Genomic_DNA"/>
</dbReference>
<evidence type="ECO:0008006" key="6">
    <source>
        <dbReference type="Google" id="ProtNLM"/>
    </source>
</evidence>
<dbReference type="STRING" id="6832.A0A553NDT7"/>
<dbReference type="SUPFAM" id="SSF81296">
    <property type="entry name" value="E set domains"/>
    <property type="match status" value="10"/>
</dbReference>
<name>A0A553NDT7_TIGCA</name>
<protein>
    <recommendedName>
        <fullName evidence="6">Filamin</fullName>
    </recommendedName>
</protein>
<feature type="repeat" description="Filamin" evidence="3">
    <location>
        <begin position="399"/>
        <end position="497"/>
    </location>
</feature>
<dbReference type="FunFam" id="2.60.40.10:FF:001145">
    <property type="entry name" value="Jitterbug, isoform I"/>
    <property type="match status" value="1"/>
</dbReference>
<feature type="repeat" description="Filamin" evidence="3">
    <location>
        <begin position="302"/>
        <end position="401"/>
    </location>
</feature>
<feature type="repeat" description="Filamin" evidence="3">
    <location>
        <begin position="1"/>
        <end position="34"/>
    </location>
</feature>
<comment type="similarity">
    <text evidence="1">Belongs to the filamin family.</text>
</comment>
<feature type="repeat" description="Filamin" evidence="3">
    <location>
        <begin position="210"/>
        <end position="301"/>
    </location>
</feature>
<feature type="repeat" description="Filamin" evidence="3">
    <location>
        <begin position="498"/>
        <end position="598"/>
    </location>
</feature>
<evidence type="ECO:0000256" key="1">
    <source>
        <dbReference type="ARBA" id="ARBA00009238"/>
    </source>
</evidence>
<dbReference type="SMART" id="SM00557">
    <property type="entry name" value="IG_FLMN"/>
    <property type="match status" value="9"/>
</dbReference>
<gene>
    <name evidence="4" type="ORF">TCAL_00888</name>
</gene>